<evidence type="ECO:0000313" key="4">
    <source>
        <dbReference type="EMBL" id="KAK0066761.1"/>
    </source>
</evidence>
<comment type="caution">
    <text evidence="4">The sequence shown here is derived from an EMBL/GenBank/DDBJ whole genome shotgun (WGS) entry which is preliminary data.</text>
</comment>
<proteinExistence type="predicted"/>
<dbReference type="InterPro" id="IPR001212">
    <property type="entry name" value="Somatomedin_B_dom"/>
</dbReference>
<dbReference type="AlphaFoldDB" id="A0AAD8C5D5"/>
<evidence type="ECO:0000259" key="3">
    <source>
        <dbReference type="PROSITE" id="PS50958"/>
    </source>
</evidence>
<keyword evidence="2" id="KW-1133">Transmembrane helix</keyword>
<keyword evidence="2" id="KW-0472">Membrane</keyword>
<reference evidence="4" key="1">
    <citation type="journal article" date="2023" name="PLoS Negl. Trop. Dis.">
        <title>A genome sequence for Biomphalaria pfeifferi, the major vector snail for the human-infecting parasite Schistosoma mansoni.</title>
        <authorList>
            <person name="Bu L."/>
            <person name="Lu L."/>
            <person name="Laidemitt M.R."/>
            <person name="Zhang S.M."/>
            <person name="Mutuku M."/>
            <person name="Mkoji G."/>
            <person name="Steinauer M."/>
            <person name="Loker E.S."/>
        </authorList>
    </citation>
    <scope>NUCLEOTIDE SEQUENCE</scope>
    <source>
        <strain evidence="4">KasaAsao</strain>
    </source>
</reference>
<organism evidence="4 5">
    <name type="scientific">Biomphalaria pfeifferi</name>
    <name type="common">Bloodfluke planorb</name>
    <name type="synonym">Freshwater snail</name>
    <dbReference type="NCBI Taxonomy" id="112525"/>
    <lineage>
        <taxon>Eukaryota</taxon>
        <taxon>Metazoa</taxon>
        <taxon>Spiralia</taxon>
        <taxon>Lophotrochozoa</taxon>
        <taxon>Mollusca</taxon>
        <taxon>Gastropoda</taxon>
        <taxon>Heterobranchia</taxon>
        <taxon>Euthyneura</taxon>
        <taxon>Panpulmonata</taxon>
        <taxon>Hygrophila</taxon>
        <taxon>Lymnaeoidea</taxon>
        <taxon>Planorbidae</taxon>
        <taxon>Biomphalaria</taxon>
    </lineage>
</organism>
<name>A0AAD8C5D5_BIOPF</name>
<feature type="transmembrane region" description="Helical" evidence="2">
    <location>
        <begin position="491"/>
        <end position="514"/>
    </location>
</feature>
<dbReference type="EMBL" id="JASAOG010000009">
    <property type="protein sequence ID" value="KAK0066761.1"/>
    <property type="molecule type" value="Genomic_DNA"/>
</dbReference>
<feature type="domain" description="SMB" evidence="3">
    <location>
        <begin position="111"/>
        <end position="156"/>
    </location>
</feature>
<dbReference type="Proteomes" id="UP001233172">
    <property type="component" value="Unassembled WGS sequence"/>
</dbReference>
<keyword evidence="2" id="KW-0812">Transmembrane</keyword>
<dbReference type="PROSITE" id="PS50958">
    <property type="entry name" value="SMB_2"/>
    <property type="match status" value="1"/>
</dbReference>
<sequence>MGLEASDFNSAQINQDCVPKAANSNTNLKRDNLFRPKEVIPVQNNRSKEKDSKLIQSKYFKDRSSASKPLNQTKRKKPEAFENAFLNSTSEMMVKESKEDRTYIRFPNRTGRISCLGACGTLVRWPDCSCDIHCFVHHSCCQDITWSCVRLMQEAEELFGKDLIQTGAVCDYELNVYVVHYCPKTINLQTVQFSAFSSMRNSIYATDNVTGITFKNNQLYHCFQKKGSSPLFWKVKVNIDPFFSVSSMNELALLMGSENKIFLPPDAETPRVACTGDKVSKDFQFSMIVDVQKEGSVELTRKTSLTKEWTKIKCDEGGKCRQEKCRNHVALLNNICIFQLVYHICIIHPPKRHFNNNTIVDLASDLLVCVFSVHSASIAEVIPSYVGAHVLSYYGDVFKIEINVNGTLDRDIRRKINLALYQYFEENYLFVLYAPHDGTLKNSLLNYTRGSVWFCYSVAFYLKSKPSNCYTKPETVTKPPSNFIRCGSMSLLSSTFCLTSFAACLLVLTLSLLIDDANVD</sequence>
<keyword evidence="5" id="KW-1185">Reference proteome</keyword>
<reference evidence="4" key="2">
    <citation type="submission" date="2023-04" db="EMBL/GenBank/DDBJ databases">
        <authorList>
            <person name="Bu L."/>
            <person name="Lu L."/>
            <person name="Laidemitt M.R."/>
            <person name="Zhang S.M."/>
            <person name="Mutuku M."/>
            <person name="Mkoji G."/>
            <person name="Steinauer M."/>
            <person name="Loker E.S."/>
        </authorList>
    </citation>
    <scope>NUCLEOTIDE SEQUENCE</scope>
    <source>
        <strain evidence="4">KasaAsao</strain>
        <tissue evidence="4">Whole Snail</tissue>
    </source>
</reference>
<accession>A0AAD8C5D5</accession>
<evidence type="ECO:0000313" key="5">
    <source>
        <dbReference type="Proteomes" id="UP001233172"/>
    </source>
</evidence>
<evidence type="ECO:0000256" key="2">
    <source>
        <dbReference type="SAM" id="Phobius"/>
    </source>
</evidence>
<gene>
    <name evidence="4" type="ORF">Bpfe_003496</name>
</gene>
<dbReference type="SUPFAM" id="SSF90188">
    <property type="entry name" value="Somatomedin B domain"/>
    <property type="match status" value="1"/>
</dbReference>
<protein>
    <submittedName>
        <fullName evidence="4">Ankyrin repeat domain-containing protein 39</fullName>
    </submittedName>
</protein>
<dbReference type="InterPro" id="IPR036024">
    <property type="entry name" value="Somatomedin_B-like_dom_sf"/>
</dbReference>
<keyword evidence="1" id="KW-1015">Disulfide bond</keyword>
<evidence type="ECO:0000256" key="1">
    <source>
        <dbReference type="ARBA" id="ARBA00023157"/>
    </source>
</evidence>